<comment type="caution">
    <text evidence="3">The sequence shown here is derived from an EMBL/GenBank/DDBJ whole genome shotgun (WGS) entry which is preliminary data.</text>
</comment>
<organism evidence="3 4">
    <name type="scientific">Emergomyces africanus</name>
    <dbReference type="NCBI Taxonomy" id="1955775"/>
    <lineage>
        <taxon>Eukaryota</taxon>
        <taxon>Fungi</taxon>
        <taxon>Dikarya</taxon>
        <taxon>Ascomycota</taxon>
        <taxon>Pezizomycotina</taxon>
        <taxon>Eurotiomycetes</taxon>
        <taxon>Eurotiomycetidae</taxon>
        <taxon>Onygenales</taxon>
        <taxon>Ajellomycetaceae</taxon>
        <taxon>Emergomyces</taxon>
    </lineage>
</organism>
<sequence length="365" mass="41144">MAALVHQLSIGKAFNDLHVEEKLYAHHLARAAWHGTRIILRQVSPESNDIFDFILALHALCQGEWHQLANRASVSTGELDKFLAYAATFLSNIGNYYGSGNQKFTPNIPQESLAKLGSLSKGISQLYDKIKEPLFSATPACLGFPSDNTQSAYYLRDDDFLSREEISRVSQRLEPHIFPENTRIRKTRESNGSVVYEILQASICRDTATNVADVFFLETGEKIKLVRGDHSPELSKVCRALTEAAKYAANPQQQNILRKYVESFTSGDLQEYRESQRLWVKDINPKIENIFGFVEPYRDPLGIRAEFEGLVAISDAVETRSLTKLANESSTFIQRLPWADGYDDNDGKGPFEKEIFETPGFTSIH</sequence>
<evidence type="ECO:0000256" key="1">
    <source>
        <dbReference type="ARBA" id="ARBA00022723"/>
    </source>
</evidence>
<keyword evidence="2" id="KW-0378">Hydrolase</keyword>
<dbReference type="GO" id="GO:0005737">
    <property type="term" value="C:cytoplasm"/>
    <property type="evidence" value="ECO:0007669"/>
    <property type="project" value="TreeGrafter"/>
</dbReference>
<feature type="non-terminal residue" evidence="3">
    <location>
        <position position="365"/>
    </location>
</feature>
<evidence type="ECO:0008006" key="5">
    <source>
        <dbReference type="Google" id="ProtNLM"/>
    </source>
</evidence>
<evidence type="ECO:0000313" key="4">
    <source>
        <dbReference type="Proteomes" id="UP000091918"/>
    </source>
</evidence>
<accession>A0A1B7NSR0</accession>
<keyword evidence="1" id="KW-0479">Metal-binding</keyword>
<dbReference type="PANTHER" id="PTHR23422:SF11">
    <property type="entry name" value="DIPEPTIDYL PEPTIDASE 3"/>
    <property type="match status" value="1"/>
</dbReference>
<name>A0A1B7NSR0_9EURO</name>
<dbReference type="Gene3D" id="3.30.540.30">
    <property type="match status" value="2"/>
</dbReference>
<protein>
    <recommendedName>
        <fullName evidence="5">Dipeptidyl peptidase 3</fullName>
    </recommendedName>
</protein>
<dbReference type="Proteomes" id="UP000091918">
    <property type="component" value="Unassembled WGS sequence"/>
</dbReference>
<dbReference type="GO" id="GO:0008239">
    <property type="term" value="F:dipeptidyl-peptidase activity"/>
    <property type="evidence" value="ECO:0007669"/>
    <property type="project" value="TreeGrafter"/>
</dbReference>
<dbReference type="EMBL" id="LGUA01000917">
    <property type="protein sequence ID" value="OAX79720.1"/>
    <property type="molecule type" value="Genomic_DNA"/>
</dbReference>
<dbReference type="PANTHER" id="PTHR23422">
    <property type="entry name" value="DIPEPTIDYL PEPTIDASE III-RELATED"/>
    <property type="match status" value="1"/>
</dbReference>
<dbReference type="Pfam" id="PF03571">
    <property type="entry name" value="Peptidase_M49"/>
    <property type="match status" value="1"/>
</dbReference>
<keyword evidence="4" id="KW-1185">Reference proteome</keyword>
<reference evidence="3 4" key="1">
    <citation type="submission" date="2015-07" db="EMBL/GenBank/DDBJ databases">
        <title>Emmonsia species relationships and genome sequence.</title>
        <authorList>
            <person name="Cuomo C.A."/>
            <person name="Schwartz I.S."/>
            <person name="Kenyon C."/>
            <person name="de Hoog G.S."/>
            <person name="Govender N.P."/>
            <person name="Botha A."/>
            <person name="Moreno L."/>
            <person name="de Vries M."/>
            <person name="Munoz J.F."/>
            <person name="Stielow J.B."/>
        </authorList>
    </citation>
    <scope>NUCLEOTIDE SEQUENCE [LARGE SCALE GENOMIC DNA]</scope>
    <source>
        <strain evidence="3 4">CBS 136260</strain>
    </source>
</reference>
<proteinExistence type="predicted"/>
<dbReference type="InterPro" id="IPR039461">
    <property type="entry name" value="Peptidase_M49"/>
</dbReference>
<gene>
    <name evidence="3" type="ORF">ACJ72_05956</name>
</gene>
<dbReference type="OrthoDB" id="4694525at2759"/>
<dbReference type="AlphaFoldDB" id="A0A1B7NSR0"/>
<dbReference type="GO" id="GO:0046872">
    <property type="term" value="F:metal ion binding"/>
    <property type="evidence" value="ECO:0007669"/>
    <property type="project" value="UniProtKB-KW"/>
</dbReference>
<evidence type="ECO:0000256" key="2">
    <source>
        <dbReference type="ARBA" id="ARBA00022801"/>
    </source>
</evidence>
<evidence type="ECO:0000313" key="3">
    <source>
        <dbReference type="EMBL" id="OAX79720.1"/>
    </source>
</evidence>